<dbReference type="RefSeq" id="WP_209143470.1">
    <property type="nucleotide sequence ID" value="NZ_JAGHKO010000014.1"/>
</dbReference>
<dbReference type="EMBL" id="JAGHKO010000014">
    <property type="protein sequence ID" value="MBO9204671.1"/>
    <property type="molecule type" value="Genomic_DNA"/>
</dbReference>
<keyword evidence="2" id="KW-1185">Reference proteome</keyword>
<dbReference type="InterPro" id="IPR029278">
    <property type="entry name" value="Imm26"/>
</dbReference>
<reference evidence="1 2" key="1">
    <citation type="submission" date="2021-03" db="EMBL/GenBank/DDBJ databases">
        <title>Assistant Professor.</title>
        <authorList>
            <person name="Huq M.A."/>
        </authorList>
    </citation>
    <scope>NUCLEOTIDE SEQUENCE [LARGE SCALE GENOMIC DNA]</scope>
    <source>
        <strain evidence="1 2">MAH-29</strain>
    </source>
</reference>
<dbReference type="Proteomes" id="UP000677244">
    <property type="component" value="Unassembled WGS sequence"/>
</dbReference>
<organism evidence="1 2">
    <name type="scientific">Niastella soli</name>
    <dbReference type="NCBI Taxonomy" id="2821487"/>
    <lineage>
        <taxon>Bacteria</taxon>
        <taxon>Pseudomonadati</taxon>
        <taxon>Bacteroidota</taxon>
        <taxon>Chitinophagia</taxon>
        <taxon>Chitinophagales</taxon>
        <taxon>Chitinophagaceae</taxon>
        <taxon>Niastella</taxon>
    </lineage>
</organism>
<comment type="caution">
    <text evidence="1">The sequence shown here is derived from an EMBL/GenBank/DDBJ whole genome shotgun (WGS) entry which is preliminary data.</text>
</comment>
<sequence>MQKKGKYSVGQVFAIPIGSCYAIGVIAREQKEVLLGYFLKQTFRELPALDDIKLNAAEYIMIKRFGSRGLDKGTWISLGIMSNFNGASWNVPVFKRKDLISGEYSKVYYDDNLNEIKTELMAQGDNPDEYPDDGLAGYGFVEKRLAKLLKC</sequence>
<evidence type="ECO:0000313" key="1">
    <source>
        <dbReference type="EMBL" id="MBO9204671.1"/>
    </source>
</evidence>
<gene>
    <name evidence="1" type="ORF">J7I42_30565</name>
</gene>
<dbReference type="Pfam" id="PF15428">
    <property type="entry name" value="Imm26"/>
    <property type="match status" value="1"/>
</dbReference>
<evidence type="ECO:0000313" key="2">
    <source>
        <dbReference type="Proteomes" id="UP000677244"/>
    </source>
</evidence>
<proteinExistence type="predicted"/>
<evidence type="ECO:0008006" key="3">
    <source>
        <dbReference type="Google" id="ProtNLM"/>
    </source>
</evidence>
<name>A0ABS3Z5I6_9BACT</name>
<accession>A0ABS3Z5I6</accession>
<protein>
    <recommendedName>
        <fullName evidence="3">Immunity protein 26</fullName>
    </recommendedName>
</protein>